<evidence type="ECO:0000313" key="2">
    <source>
        <dbReference type="Proteomes" id="UP000619118"/>
    </source>
</evidence>
<comment type="caution">
    <text evidence="1">The sequence shown here is derived from an EMBL/GenBank/DDBJ whole genome shotgun (WGS) entry which is preliminary data.</text>
</comment>
<gene>
    <name evidence="1" type="ORF">GCM10009411_04420</name>
</gene>
<dbReference type="Pfam" id="PF04175">
    <property type="entry name" value="DUF406"/>
    <property type="match status" value="1"/>
</dbReference>
<accession>A0ABQ2R3T0</accession>
<name>A0ABQ2R3T0_9GAMM</name>
<dbReference type="InterPro" id="IPR005272">
    <property type="entry name" value="DUF406"/>
</dbReference>
<proteinExistence type="predicted"/>
<reference evidence="2" key="1">
    <citation type="journal article" date="2019" name="Int. J. Syst. Evol. Microbiol.">
        <title>The Global Catalogue of Microorganisms (GCM) 10K type strain sequencing project: providing services to taxonomists for standard genome sequencing and annotation.</title>
        <authorList>
            <consortium name="The Broad Institute Genomics Platform"/>
            <consortium name="The Broad Institute Genome Sequencing Center for Infectious Disease"/>
            <person name="Wu L."/>
            <person name="Ma J."/>
        </authorList>
    </citation>
    <scope>NUCLEOTIDE SEQUENCE [LARGE SCALE GENOMIC DNA]</scope>
    <source>
        <strain evidence="2">JCM 32306</strain>
    </source>
</reference>
<sequence length="96" mass="10556">MIKQIKQQQSSNVNDSCADCGSFVDIGAVVEADDTLLQLSFSGADASTKANALEQIALQRFPETRTEMSQQGNQCQLTMNFAFSVEKMIFQLENSL</sequence>
<dbReference type="Gene3D" id="3.30.70.860">
    <property type="match status" value="1"/>
</dbReference>
<dbReference type="InterPro" id="IPR035571">
    <property type="entry name" value="UPF0234-like_C"/>
</dbReference>
<dbReference type="Proteomes" id="UP000619118">
    <property type="component" value="Unassembled WGS sequence"/>
</dbReference>
<organism evidence="1 2">
    <name type="scientific">Shewanella litoralis</name>
    <dbReference type="NCBI Taxonomy" id="2282700"/>
    <lineage>
        <taxon>Bacteria</taxon>
        <taxon>Pseudomonadati</taxon>
        <taxon>Pseudomonadota</taxon>
        <taxon>Gammaproteobacteria</taxon>
        <taxon>Alteromonadales</taxon>
        <taxon>Shewanellaceae</taxon>
        <taxon>Shewanella</taxon>
    </lineage>
</organism>
<dbReference type="EMBL" id="BMQX01000002">
    <property type="protein sequence ID" value="GGQ06594.1"/>
    <property type="molecule type" value="Genomic_DNA"/>
</dbReference>
<dbReference type="RefSeq" id="WP_160052418.1">
    <property type="nucleotide sequence ID" value="NZ_BMQX01000002.1"/>
</dbReference>
<protein>
    <recommendedName>
        <fullName evidence="3">DUF406 family protein</fullName>
    </recommendedName>
</protein>
<evidence type="ECO:0008006" key="3">
    <source>
        <dbReference type="Google" id="ProtNLM"/>
    </source>
</evidence>
<evidence type="ECO:0000313" key="1">
    <source>
        <dbReference type="EMBL" id="GGQ06594.1"/>
    </source>
</evidence>
<keyword evidence="2" id="KW-1185">Reference proteome</keyword>